<protein>
    <recommendedName>
        <fullName evidence="3">DUF692 domain-containing protein</fullName>
    </recommendedName>
</protein>
<evidence type="ECO:0008006" key="3">
    <source>
        <dbReference type="Google" id="ProtNLM"/>
    </source>
</evidence>
<name>A0A2N8L1G8_9BURK</name>
<evidence type="ECO:0000313" key="1">
    <source>
        <dbReference type="EMBL" id="PND39560.1"/>
    </source>
</evidence>
<dbReference type="NCBIfam" id="NF003818">
    <property type="entry name" value="PRK05409.1"/>
    <property type="match status" value="1"/>
</dbReference>
<sequence length="291" mass="31975">MKHGTVGMGWRQPHYDAVLAGEVGASDVDFLEVHSENFFAEGGASLQVLLAGRERLPLSLHGVGLGLGSACGLDPWHLDRLADLVERVDPFLVSDHAAFTRAPWNGAQQSLMHAADLLPIPFDRVSLDLMIGHVQQVQERLRRPILVENLSAYLAWQADGASALSEPEFFNELCRRSGCRMLLDVNNLVVNARNSGAPPDEAARRAIDWVQEIAVDAVGEIHLAGHLELPDVVIDDHGSRVSEAVWQVYRAAIERFGPVPSLVEWDNDIPDLSVLLGEVARARQEMRILCP</sequence>
<dbReference type="EMBL" id="POSP01000003">
    <property type="protein sequence ID" value="PND39560.1"/>
    <property type="molecule type" value="Genomic_DNA"/>
</dbReference>
<dbReference type="Proteomes" id="UP000235916">
    <property type="component" value="Unassembled WGS sequence"/>
</dbReference>
<dbReference type="OrthoDB" id="9763101at2"/>
<accession>A0A2N8L1G8</accession>
<dbReference type="AlphaFoldDB" id="A0A2N8L1G8"/>
<dbReference type="Gene3D" id="3.20.20.150">
    <property type="entry name" value="Divalent-metal-dependent TIM barrel enzymes"/>
    <property type="match status" value="1"/>
</dbReference>
<dbReference type="PANTHER" id="PTHR42194">
    <property type="entry name" value="UPF0276 PROTEIN HI_1600"/>
    <property type="match status" value="1"/>
</dbReference>
<keyword evidence="2" id="KW-1185">Reference proteome</keyword>
<gene>
    <name evidence="1" type="ORF">C1O66_04830</name>
</gene>
<comment type="caution">
    <text evidence="1">The sequence shown here is derived from an EMBL/GenBank/DDBJ whole genome shotgun (WGS) entry which is preliminary data.</text>
</comment>
<dbReference type="Pfam" id="PF05114">
    <property type="entry name" value="MbnB_TglH_ChrH"/>
    <property type="match status" value="1"/>
</dbReference>
<proteinExistence type="predicted"/>
<evidence type="ECO:0000313" key="2">
    <source>
        <dbReference type="Proteomes" id="UP000235916"/>
    </source>
</evidence>
<reference evidence="1 2" key="1">
    <citation type="submission" date="2018-01" db="EMBL/GenBank/DDBJ databases">
        <title>Draft genome sequence of Paucibacter aquatile CR182 isolated from freshwater of the Nakdong River.</title>
        <authorList>
            <person name="Choi A."/>
            <person name="Chung E.J."/>
        </authorList>
    </citation>
    <scope>NUCLEOTIDE SEQUENCE [LARGE SCALE GENOMIC DNA]</scope>
    <source>
        <strain evidence="1 2">CR182</strain>
    </source>
</reference>
<organism evidence="1 2">
    <name type="scientific">Kinneretia aquatilis</name>
    <dbReference type="NCBI Taxonomy" id="2070761"/>
    <lineage>
        <taxon>Bacteria</taxon>
        <taxon>Pseudomonadati</taxon>
        <taxon>Pseudomonadota</taxon>
        <taxon>Betaproteobacteria</taxon>
        <taxon>Burkholderiales</taxon>
        <taxon>Sphaerotilaceae</taxon>
        <taxon>Roseateles</taxon>
    </lineage>
</organism>
<dbReference type="PANTHER" id="PTHR42194:SF1">
    <property type="entry name" value="UPF0276 PROTEIN HI_1600"/>
    <property type="match status" value="1"/>
</dbReference>
<dbReference type="InterPro" id="IPR007801">
    <property type="entry name" value="MbnB/TglH/ChrH"/>
</dbReference>